<reference evidence="2 3" key="1">
    <citation type="submission" date="2022-01" db="EMBL/GenBank/DDBJ databases">
        <title>Desulfofustis limnae sp. nov., a novel mesophilic sulfate-reducing bacterium isolated from marsh soil.</title>
        <authorList>
            <person name="Watanabe M."/>
            <person name="Takahashi A."/>
            <person name="Kojima H."/>
            <person name="Fukui M."/>
        </authorList>
    </citation>
    <scope>NUCLEOTIDE SEQUENCE [LARGE SCALE GENOMIC DNA]</scope>
    <source>
        <strain evidence="2 3">PPLL</strain>
    </source>
</reference>
<dbReference type="PROSITE" id="PS51257">
    <property type="entry name" value="PROKAR_LIPOPROTEIN"/>
    <property type="match status" value="1"/>
</dbReference>
<sequence>MKTHNTLLLLLLTMALISSCASMHTWPDDERNAESKMVTIEQRLGDGLQTGRLTPDQTQMFLTSLKGIRTDYSELRNKPVYQEEWSNLQRRLDLLDDEINRALMRGNGDWALVYQDQVVSLQRDLDAARIGNRLSSNEERDFQARLDSIRRDAVRLSERGNSTRFQERADLSRRLDALARDLARFR</sequence>
<dbReference type="EMBL" id="AP025516">
    <property type="protein sequence ID" value="BDD87881.1"/>
    <property type="molecule type" value="Genomic_DNA"/>
</dbReference>
<feature type="chain" id="PRO_5046178385" description="Lipoprotein" evidence="1">
    <location>
        <begin position="24"/>
        <end position="186"/>
    </location>
</feature>
<organism evidence="2 3">
    <name type="scientific">Desulfofustis limnaeus</name>
    <dbReference type="NCBI Taxonomy" id="2740163"/>
    <lineage>
        <taxon>Bacteria</taxon>
        <taxon>Pseudomonadati</taxon>
        <taxon>Thermodesulfobacteriota</taxon>
        <taxon>Desulfobulbia</taxon>
        <taxon>Desulfobulbales</taxon>
        <taxon>Desulfocapsaceae</taxon>
        <taxon>Desulfofustis</taxon>
    </lineage>
</organism>
<proteinExistence type="predicted"/>
<keyword evidence="3" id="KW-1185">Reference proteome</keyword>
<evidence type="ECO:0000313" key="2">
    <source>
        <dbReference type="EMBL" id="BDD87881.1"/>
    </source>
</evidence>
<protein>
    <recommendedName>
        <fullName evidence="4">Lipoprotein</fullName>
    </recommendedName>
</protein>
<evidence type="ECO:0008006" key="4">
    <source>
        <dbReference type="Google" id="ProtNLM"/>
    </source>
</evidence>
<gene>
    <name evidence="2" type="ORF">DPPLL_22460</name>
</gene>
<accession>A0ABN6M4S2</accession>
<evidence type="ECO:0000256" key="1">
    <source>
        <dbReference type="SAM" id="SignalP"/>
    </source>
</evidence>
<evidence type="ECO:0000313" key="3">
    <source>
        <dbReference type="Proteomes" id="UP000830055"/>
    </source>
</evidence>
<dbReference type="Proteomes" id="UP000830055">
    <property type="component" value="Chromosome"/>
</dbReference>
<keyword evidence="1" id="KW-0732">Signal</keyword>
<name>A0ABN6M4S2_9BACT</name>
<feature type="signal peptide" evidence="1">
    <location>
        <begin position="1"/>
        <end position="23"/>
    </location>
</feature>